<evidence type="ECO:0000259" key="18">
    <source>
        <dbReference type="SMART" id="SM00562"/>
    </source>
</evidence>
<dbReference type="Gene3D" id="3.30.70.141">
    <property type="entry name" value="Nucleoside diphosphate kinase-like domain"/>
    <property type="match status" value="1"/>
</dbReference>
<dbReference type="GO" id="GO:0005737">
    <property type="term" value="C:cytoplasm"/>
    <property type="evidence" value="ECO:0007669"/>
    <property type="project" value="UniProtKB-SubCell"/>
</dbReference>
<feature type="binding site" evidence="14 15">
    <location>
        <position position="104"/>
    </location>
    <ligand>
        <name>ATP</name>
        <dbReference type="ChEBI" id="CHEBI:30616"/>
    </ligand>
</feature>
<dbReference type="NCBIfam" id="NF001908">
    <property type="entry name" value="PRK00668.1"/>
    <property type="match status" value="1"/>
</dbReference>
<keyword evidence="7 14" id="KW-0808">Transferase</keyword>
<dbReference type="GO" id="GO:0006228">
    <property type="term" value="P:UTP biosynthetic process"/>
    <property type="evidence" value="ECO:0007669"/>
    <property type="project" value="UniProtKB-UniRule"/>
</dbReference>
<evidence type="ECO:0000256" key="5">
    <source>
        <dbReference type="ARBA" id="ARBA00022490"/>
    </source>
</evidence>
<evidence type="ECO:0000256" key="3">
    <source>
        <dbReference type="ARBA" id="ARBA00012966"/>
    </source>
</evidence>
<comment type="caution">
    <text evidence="19">The sequence shown here is derived from an EMBL/GenBank/DDBJ whole genome shotgun (WGS) entry which is preliminary data.</text>
</comment>
<organism evidence="19 20">
    <name type="scientific">Halioglobus japonicus</name>
    <dbReference type="NCBI Taxonomy" id="930805"/>
    <lineage>
        <taxon>Bacteria</taxon>
        <taxon>Pseudomonadati</taxon>
        <taxon>Pseudomonadota</taxon>
        <taxon>Gammaproteobacteria</taxon>
        <taxon>Cellvibrionales</taxon>
        <taxon>Halieaceae</taxon>
        <taxon>Halioglobus</taxon>
    </lineage>
</organism>
<keyword evidence="13 14" id="KW-0546">Nucleotide metabolism</keyword>
<comment type="similarity">
    <text evidence="2 14 15 16">Belongs to the NDK family.</text>
</comment>
<dbReference type="GO" id="GO:0046872">
    <property type="term" value="F:metal ion binding"/>
    <property type="evidence" value="ECO:0007669"/>
    <property type="project" value="UniProtKB-KW"/>
</dbReference>
<proteinExistence type="inferred from homology"/>
<dbReference type="GO" id="GO:0006241">
    <property type="term" value="P:CTP biosynthetic process"/>
    <property type="evidence" value="ECO:0007669"/>
    <property type="project" value="UniProtKB-UniRule"/>
</dbReference>
<dbReference type="GO" id="GO:0004550">
    <property type="term" value="F:nucleoside diphosphate kinase activity"/>
    <property type="evidence" value="ECO:0007669"/>
    <property type="project" value="UniProtKB-UniRule"/>
</dbReference>
<dbReference type="SMART" id="SM00562">
    <property type="entry name" value="NDK"/>
    <property type="match status" value="1"/>
</dbReference>
<keyword evidence="20" id="KW-1185">Reference proteome</keyword>
<comment type="function">
    <text evidence="14">Major role in the synthesis of nucleoside triphosphates other than ATP. The ATP gamma phosphate is transferred to the NDP beta phosphate via a ping-pong mechanism, using a phosphorylated active-site intermediate.</text>
</comment>
<dbReference type="GO" id="GO:0005524">
    <property type="term" value="F:ATP binding"/>
    <property type="evidence" value="ECO:0007669"/>
    <property type="project" value="UniProtKB-UniRule"/>
</dbReference>
<dbReference type="HAMAP" id="MF_00451">
    <property type="entry name" value="NDP_kinase"/>
    <property type="match status" value="1"/>
</dbReference>
<keyword evidence="5 14" id="KW-0963">Cytoplasm</keyword>
<dbReference type="EC" id="2.7.4.6" evidence="3 14"/>
<dbReference type="InterPro" id="IPR034907">
    <property type="entry name" value="NDK-like_dom"/>
</dbReference>
<protein>
    <recommendedName>
        <fullName evidence="4 14">Nucleoside diphosphate kinase</fullName>
        <shortName evidence="14">NDK</shortName>
        <shortName evidence="14">NDP kinase</shortName>
        <ecNumber evidence="3 14">2.7.4.6</ecNumber>
    </recommendedName>
    <alternativeName>
        <fullName evidence="14">Nucleoside-2-P kinase</fullName>
    </alternativeName>
</protein>
<feature type="binding site" evidence="14 15">
    <location>
        <position position="87"/>
    </location>
    <ligand>
        <name>ATP</name>
        <dbReference type="ChEBI" id="CHEBI:30616"/>
    </ligand>
</feature>
<evidence type="ECO:0000256" key="11">
    <source>
        <dbReference type="ARBA" id="ARBA00022840"/>
    </source>
</evidence>
<dbReference type="GO" id="GO:0006183">
    <property type="term" value="P:GTP biosynthetic process"/>
    <property type="evidence" value="ECO:0007669"/>
    <property type="project" value="UniProtKB-UniRule"/>
</dbReference>
<evidence type="ECO:0000256" key="15">
    <source>
        <dbReference type="PROSITE-ProRule" id="PRU00706"/>
    </source>
</evidence>
<keyword evidence="8 14" id="KW-0479">Metal-binding</keyword>
<evidence type="ECO:0000256" key="10">
    <source>
        <dbReference type="ARBA" id="ARBA00022777"/>
    </source>
</evidence>
<evidence type="ECO:0000256" key="4">
    <source>
        <dbReference type="ARBA" id="ARBA00017632"/>
    </source>
</evidence>
<dbReference type="CDD" id="cd04413">
    <property type="entry name" value="NDPk_I"/>
    <property type="match status" value="1"/>
</dbReference>
<keyword evidence="6 14" id="KW-0597">Phosphoprotein</keyword>
<evidence type="ECO:0000256" key="16">
    <source>
        <dbReference type="RuleBase" id="RU004011"/>
    </source>
</evidence>
<dbReference type="InterPro" id="IPR023005">
    <property type="entry name" value="Nucleoside_diP_kinase_AS"/>
</dbReference>
<dbReference type="InterPro" id="IPR036850">
    <property type="entry name" value="NDK-like_dom_sf"/>
</dbReference>
<dbReference type="EMBL" id="PKUR01000001">
    <property type="protein sequence ID" value="PLW87257.1"/>
    <property type="molecule type" value="Genomic_DNA"/>
</dbReference>
<comment type="catalytic activity">
    <reaction evidence="14">
        <text>a ribonucleoside 5'-diphosphate + ATP = a ribonucleoside 5'-triphosphate + ADP</text>
        <dbReference type="Rhea" id="RHEA:18113"/>
        <dbReference type="ChEBI" id="CHEBI:30616"/>
        <dbReference type="ChEBI" id="CHEBI:57930"/>
        <dbReference type="ChEBI" id="CHEBI:61557"/>
        <dbReference type="ChEBI" id="CHEBI:456216"/>
        <dbReference type="EC" id="2.7.4.6"/>
    </reaction>
</comment>
<comment type="subunit">
    <text evidence="14">Homotetramer.</text>
</comment>
<comment type="subcellular location">
    <subcellularLocation>
        <location evidence="1 14">Cytoplasm</location>
    </subcellularLocation>
</comment>
<feature type="domain" description="Nucleoside diphosphate kinase-like" evidence="18">
    <location>
        <begin position="3"/>
        <end position="140"/>
    </location>
</feature>
<feature type="binding site" evidence="14 15">
    <location>
        <position position="114"/>
    </location>
    <ligand>
        <name>ATP</name>
        <dbReference type="ChEBI" id="CHEBI:30616"/>
    </ligand>
</feature>
<keyword evidence="9 14" id="KW-0547">Nucleotide-binding</keyword>
<evidence type="ECO:0000256" key="8">
    <source>
        <dbReference type="ARBA" id="ARBA00022723"/>
    </source>
</evidence>
<gene>
    <name evidence="14" type="primary">ndk</name>
    <name evidence="19" type="ORF">C0029_01275</name>
</gene>
<comment type="catalytic activity">
    <reaction evidence="14 17">
        <text>a 2'-deoxyribonucleoside 5'-diphosphate + ATP = a 2'-deoxyribonucleoside 5'-triphosphate + ADP</text>
        <dbReference type="Rhea" id="RHEA:44640"/>
        <dbReference type="ChEBI" id="CHEBI:30616"/>
        <dbReference type="ChEBI" id="CHEBI:61560"/>
        <dbReference type="ChEBI" id="CHEBI:73316"/>
        <dbReference type="ChEBI" id="CHEBI:456216"/>
        <dbReference type="EC" id="2.7.4.6"/>
    </reaction>
</comment>
<dbReference type="PANTHER" id="PTHR46161:SF3">
    <property type="entry name" value="NUCLEOSIDE DIPHOSPHATE KINASE DDB_G0292928-RELATED"/>
    <property type="match status" value="1"/>
</dbReference>
<evidence type="ECO:0000256" key="7">
    <source>
        <dbReference type="ARBA" id="ARBA00022679"/>
    </source>
</evidence>
<dbReference type="RefSeq" id="WP_066050181.1">
    <property type="nucleotide sequence ID" value="NZ_BMYL01000001.1"/>
</dbReference>
<keyword evidence="12 14" id="KW-0460">Magnesium</keyword>
<evidence type="ECO:0000256" key="1">
    <source>
        <dbReference type="ARBA" id="ARBA00004496"/>
    </source>
</evidence>
<evidence type="ECO:0000256" key="9">
    <source>
        <dbReference type="ARBA" id="ARBA00022741"/>
    </source>
</evidence>
<dbReference type="AlphaFoldDB" id="A0AAP8SP29"/>
<dbReference type="PRINTS" id="PR01243">
    <property type="entry name" value="NUCDPKINASE"/>
</dbReference>
<evidence type="ECO:0000256" key="6">
    <source>
        <dbReference type="ARBA" id="ARBA00022553"/>
    </source>
</evidence>
<sequence length="141" mass="15268">MAVERTLSIVKPDAVGKNIIGKIYSRFESNGLQIVAAKMLQLDDVVAGGFYAEHRERPFFKDLVEFMTSGPVVVQVLEGENAIAKNRELMGATNPQEADEGTIRADFASSIDANAVHGSDSPESAAREIAYFFAASEICAR</sequence>
<dbReference type="SUPFAM" id="SSF54919">
    <property type="entry name" value="Nucleoside diphosphate kinase, NDK"/>
    <property type="match status" value="1"/>
</dbReference>
<dbReference type="FunFam" id="3.30.70.141:FF:000001">
    <property type="entry name" value="Nucleoside diphosphate kinase"/>
    <property type="match status" value="1"/>
</dbReference>
<feature type="binding site" evidence="14 15">
    <location>
        <position position="59"/>
    </location>
    <ligand>
        <name>ATP</name>
        <dbReference type="ChEBI" id="CHEBI:30616"/>
    </ligand>
</feature>
<dbReference type="PROSITE" id="PS51374">
    <property type="entry name" value="NDPK_LIKE"/>
    <property type="match status" value="1"/>
</dbReference>
<feature type="binding site" evidence="14 15">
    <location>
        <position position="11"/>
    </location>
    <ligand>
        <name>ATP</name>
        <dbReference type="ChEBI" id="CHEBI:30616"/>
    </ligand>
</feature>
<keyword evidence="10 14" id="KW-0418">Kinase</keyword>
<evidence type="ECO:0000313" key="19">
    <source>
        <dbReference type="EMBL" id="PLW87257.1"/>
    </source>
</evidence>
<dbReference type="InterPro" id="IPR001564">
    <property type="entry name" value="Nucleoside_diP_kinase"/>
</dbReference>
<keyword evidence="11 14" id="KW-0067">ATP-binding</keyword>
<evidence type="ECO:0000256" key="13">
    <source>
        <dbReference type="ARBA" id="ARBA00023080"/>
    </source>
</evidence>
<dbReference type="PROSITE" id="PS00469">
    <property type="entry name" value="NDPK"/>
    <property type="match status" value="1"/>
</dbReference>
<name>A0AAP8SP29_9GAMM</name>
<dbReference type="Pfam" id="PF00334">
    <property type="entry name" value="NDK"/>
    <property type="match status" value="1"/>
</dbReference>
<evidence type="ECO:0000256" key="12">
    <source>
        <dbReference type="ARBA" id="ARBA00022842"/>
    </source>
</evidence>
<evidence type="ECO:0000313" key="20">
    <source>
        <dbReference type="Proteomes" id="UP000235162"/>
    </source>
</evidence>
<accession>A0AAP8SP29</accession>
<comment type="cofactor">
    <cofactor evidence="14">
        <name>Mg(2+)</name>
        <dbReference type="ChEBI" id="CHEBI:18420"/>
    </cofactor>
</comment>
<reference evidence="19 20" key="1">
    <citation type="submission" date="2018-01" db="EMBL/GenBank/DDBJ databases">
        <title>The draft genome sequence of Halioglobus japonicus S1-36.</title>
        <authorList>
            <person name="Du Z.-J."/>
            <person name="Shi M.-J."/>
        </authorList>
    </citation>
    <scope>NUCLEOTIDE SEQUENCE [LARGE SCALE GENOMIC DNA]</scope>
    <source>
        <strain evidence="19 20">S1-36</strain>
    </source>
</reference>
<evidence type="ECO:0000256" key="2">
    <source>
        <dbReference type="ARBA" id="ARBA00008142"/>
    </source>
</evidence>
<dbReference type="PANTHER" id="PTHR46161">
    <property type="entry name" value="NUCLEOSIDE DIPHOSPHATE KINASE"/>
    <property type="match status" value="1"/>
</dbReference>
<feature type="active site" description="Pros-phosphohistidine intermediate" evidence="14 15">
    <location>
        <position position="117"/>
    </location>
</feature>
<feature type="binding site" evidence="14 15">
    <location>
        <position position="93"/>
    </location>
    <ligand>
        <name>ATP</name>
        <dbReference type="ChEBI" id="CHEBI:30616"/>
    </ligand>
</feature>
<dbReference type="Proteomes" id="UP000235162">
    <property type="component" value="Unassembled WGS sequence"/>
</dbReference>
<evidence type="ECO:0000256" key="17">
    <source>
        <dbReference type="RuleBase" id="RU004013"/>
    </source>
</evidence>
<dbReference type="KEGG" id="hja:BST95_16935"/>
<evidence type="ECO:0000256" key="14">
    <source>
        <dbReference type="HAMAP-Rule" id="MF_00451"/>
    </source>
</evidence>